<dbReference type="RefSeq" id="WP_359357361.1">
    <property type="nucleotide sequence ID" value="NZ_JBEYXV010000025.1"/>
</dbReference>
<evidence type="ECO:0000313" key="3">
    <source>
        <dbReference type="Proteomes" id="UP001551176"/>
    </source>
</evidence>
<keyword evidence="1" id="KW-1133">Transmembrane helix</keyword>
<comment type="caution">
    <text evidence="2">The sequence shown here is derived from an EMBL/GenBank/DDBJ whole genome shotgun (WGS) entry which is preliminary data.</text>
</comment>
<dbReference type="EMBL" id="JBEYXV010000025">
    <property type="protein sequence ID" value="MEU6826287.1"/>
    <property type="molecule type" value="Genomic_DNA"/>
</dbReference>
<accession>A0ABV3BZ42</accession>
<reference evidence="2 3" key="1">
    <citation type="submission" date="2024-06" db="EMBL/GenBank/DDBJ databases">
        <title>The Natural Products Discovery Center: Release of the First 8490 Sequenced Strains for Exploring Actinobacteria Biosynthetic Diversity.</title>
        <authorList>
            <person name="Kalkreuter E."/>
            <person name="Kautsar S.A."/>
            <person name="Yang D."/>
            <person name="Bader C.D."/>
            <person name="Teijaro C.N."/>
            <person name="Fluegel L."/>
            <person name="Davis C.M."/>
            <person name="Simpson J.R."/>
            <person name="Lauterbach L."/>
            <person name="Steele A.D."/>
            <person name="Gui C."/>
            <person name="Meng S."/>
            <person name="Li G."/>
            <person name="Viehrig K."/>
            <person name="Ye F."/>
            <person name="Su P."/>
            <person name="Kiefer A.F."/>
            <person name="Nichols A."/>
            <person name="Cepeda A.J."/>
            <person name="Yan W."/>
            <person name="Fan B."/>
            <person name="Jiang Y."/>
            <person name="Adhikari A."/>
            <person name="Zheng C.-J."/>
            <person name="Schuster L."/>
            <person name="Cowan T.M."/>
            <person name="Smanski M.J."/>
            <person name="Chevrette M.G."/>
            <person name="De Carvalho L.P.S."/>
            <person name="Shen B."/>
        </authorList>
    </citation>
    <scope>NUCLEOTIDE SEQUENCE [LARGE SCALE GENOMIC DNA]</scope>
    <source>
        <strain evidence="2 3">NPDC046838</strain>
    </source>
</reference>
<name>A0ABV3BZ42_9ACTN</name>
<feature type="transmembrane region" description="Helical" evidence="1">
    <location>
        <begin position="30"/>
        <end position="56"/>
    </location>
</feature>
<proteinExistence type="predicted"/>
<keyword evidence="3" id="KW-1185">Reference proteome</keyword>
<organism evidence="2 3">
    <name type="scientific">Streptomyces atriruber</name>
    <dbReference type="NCBI Taxonomy" id="545121"/>
    <lineage>
        <taxon>Bacteria</taxon>
        <taxon>Bacillati</taxon>
        <taxon>Actinomycetota</taxon>
        <taxon>Actinomycetes</taxon>
        <taxon>Kitasatosporales</taxon>
        <taxon>Streptomycetaceae</taxon>
        <taxon>Streptomyces</taxon>
    </lineage>
</organism>
<dbReference type="Proteomes" id="UP001551176">
    <property type="component" value="Unassembled WGS sequence"/>
</dbReference>
<evidence type="ECO:0000256" key="1">
    <source>
        <dbReference type="SAM" id="Phobius"/>
    </source>
</evidence>
<evidence type="ECO:0000313" key="2">
    <source>
        <dbReference type="EMBL" id="MEU6826287.1"/>
    </source>
</evidence>
<sequence length="217" mass="24297">MHPTDHQVAWGHAATRQSWIWSSLLGLLRLLGWTGVALGSLFAIVGLPVSIGWILFPFLLYAPFRALVECSFAATSLRVRRVLREYPWQILGDVPKGIAPHPAASDKRMWFELPNPDDPVERVPLTFLATFRSHWWFKRIGAPRTKPEIRAQIEPLWFAGDPRFLAVAAAPGREGSAPRRLHLLYQASALDRRAVPGGWTSSPASLERARRAGARVL</sequence>
<keyword evidence="1" id="KW-0812">Transmembrane</keyword>
<protein>
    <submittedName>
        <fullName evidence="2">Uncharacterized protein</fullName>
    </submittedName>
</protein>
<keyword evidence="1" id="KW-0472">Membrane</keyword>
<gene>
    <name evidence="2" type="ORF">ABZ921_37215</name>
</gene>